<dbReference type="GeneID" id="54325450"/>
<dbReference type="RefSeq" id="XP_033429428.1">
    <property type="nucleotide sequence ID" value="XM_033567433.1"/>
</dbReference>
<name>A0A5M9N656_9EURO</name>
<dbReference type="EMBL" id="QUQM01000001">
    <property type="protein sequence ID" value="KAA8650067.1"/>
    <property type="molecule type" value="Genomic_DNA"/>
</dbReference>
<evidence type="ECO:0000313" key="3">
    <source>
        <dbReference type="Proteomes" id="UP000324241"/>
    </source>
</evidence>
<dbReference type="OrthoDB" id="3557758at2759"/>
<reference evidence="2 3" key="1">
    <citation type="submission" date="2019-08" db="EMBL/GenBank/DDBJ databases">
        <title>The genome sequence of a newly discovered highly antifungal drug resistant Aspergillus species, Aspergillus tanneri NIH 1004.</title>
        <authorList>
            <person name="Mounaud S."/>
            <person name="Singh I."/>
            <person name="Joardar V."/>
            <person name="Pakala S."/>
            <person name="Pakala S."/>
            <person name="Venepally P."/>
            <person name="Chung J.K."/>
            <person name="Losada L."/>
            <person name="Nierman W.C."/>
        </authorList>
    </citation>
    <scope>NUCLEOTIDE SEQUENCE [LARGE SCALE GENOMIC DNA]</scope>
    <source>
        <strain evidence="2 3">NIH1004</strain>
    </source>
</reference>
<evidence type="ECO:0000313" key="2">
    <source>
        <dbReference type="EMBL" id="KAA8650067.1"/>
    </source>
</evidence>
<comment type="caution">
    <text evidence="2">The sequence shown here is derived from an EMBL/GenBank/DDBJ whole genome shotgun (WGS) entry which is preliminary data.</text>
</comment>
<sequence length="205" mass="23425">MVPSHDQIAENSRTIELSRISNTGLRRKEAMTSKRIRWTDKIENMKGWKQASAKGLISKGPNKLSPDSGQGNLEPRARTARLPTSRDHITRIPSYSRRLTQTAHARPVSQVTEPQPRQYWLGRFVTLINAFHYEDSFDQPDIATGFGMLSSYSRPLGHSDSDLAGYRIKRAFMVLENVCTTEEAGASLRIFRDEYVRINGDWWML</sequence>
<dbReference type="Proteomes" id="UP000324241">
    <property type="component" value="Unassembled WGS sequence"/>
</dbReference>
<accession>A0A5M9N656</accession>
<dbReference type="AlphaFoldDB" id="A0A5M9N656"/>
<proteinExistence type="predicted"/>
<feature type="region of interest" description="Disordered" evidence="1">
    <location>
        <begin position="53"/>
        <end position="78"/>
    </location>
</feature>
<evidence type="ECO:0000256" key="1">
    <source>
        <dbReference type="SAM" id="MobiDB-lite"/>
    </source>
</evidence>
<organism evidence="2 3">
    <name type="scientific">Aspergillus tanneri</name>
    <dbReference type="NCBI Taxonomy" id="1220188"/>
    <lineage>
        <taxon>Eukaryota</taxon>
        <taxon>Fungi</taxon>
        <taxon>Dikarya</taxon>
        <taxon>Ascomycota</taxon>
        <taxon>Pezizomycotina</taxon>
        <taxon>Eurotiomycetes</taxon>
        <taxon>Eurotiomycetidae</taxon>
        <taxon>Eurotiales</taxon>
        <taxon>Aspergillaceae</taxon>
        <taxon>Aspergillus</taxon>
        <taxon>Aspergillus subgen. Circumdati</taxon>
    </lineage>
</organism>
<dbReference type="VEuPathDB" id="FungiDB:EYZ11_004761"/>
<gene>
    <name evidence="2" type="ORF">ATNIH1004_002748</name>
</gene>
<protein>
    <submittedName>
        <fullName evidence="2">Uncharacterized protein</fullName>
    </submittedName>
</protein>